<keyword evidence="3" id="KW-0597">Phosphoprotein</keyword>
<dbReference type="SUPFAM" id="SSF47384">
    <property type="entry name" value="Homodimeric domain of signal transducing histidine kinase"/>
    <property type="match status" value="1"/>
</dbReference>
<dbReference type="Gene3D" id="1.10.287.130">
    <property type="match status" value="1"/>
</dbReference>
<evidence type="ECO:0000313" key="10">
    <source>
        <dbReference type="EMBL" id="QNF34953.1"/>
    </source>
</evidence>
<dbReference type="InterPro" id="IPR001610">
    <property type="entry name" value="PAC"/>
</dbReference>
<dbReference type="PROSITE" id="PS50109">
    <property type="entry name" value="HIS_KIN"/>
    <property type="match status" value="1"/>
</dbReference>
<dbReference type="InterPro" id="IPR035965">
    <property type="entry name" value="PAS-like_dom_sf"/>
</dbReference>
<name>A0A7G7GCR9_9BACT</name>
<dbReference type="InterPro" id="IPR005467">
    <property type="entry name" value="His_kinase_dom"/>
</dbReference>
<dbReference type="NCBIfam" id="TIGR00229">
    <property type="entry name" value="sensory_box"/>
    <property type="match status" value="1"/>
</dbReference>
<dbReference type="PANTHER" id="PTHR43304:SF1">
    <property type="entry name" value="PAC DOMAIN-CONTAINING PROTEIN"/>
    <property type="match status" value="1"/>
</dbReference>
<dbReference type="Proteomes" id="UP000515237">
    <property type="component" value="Chromosome"/>
</dbReference>
<dbReference type="Pfam" id="PF02518">
    <property type="entry name" value="HATPase_c"/>
    <property type="match status" value="1"/>
</dbReference>
<feature type="domain" description="PAC" evidence="9">
    <location>
        <begin position="217"/>
        <end position="269"/>
    </location>
</feature>
<reference evidence="10 11" key="1">
    <citation type="journal article" date="2018" name="Int. J. Syst. Evol. Microbiol.">
        <title>Adhaeribacter swui sp. nov., isolated from wet mud.</title>
        <authorList>
            <person name="Kim D.U."/>
            <person name="Kim K.W."/>
            <person name="Kang M.S."/>
            <person name="Kim J.Y."/>
            <person name="Jang J.H."/>
            <person name="Kim M.K."/>
        </authorList>
    </citation>
    <scope>NUCLEOTIDE SEQUENCE [LARGE SCALE GENOMIC DNA]</scope>
    <source>
        <strain evidence="10 11">KCTC 52873</strain>
    </source>
</reference>
<feature type="domain" description="PAS" evidence="8">
    <location>
        <begin position="9"/>
        <end position="79"/>
    </location>
</feature>
<dbReference type="InterPro" id="IPR003594">
    <property type="entry name" value="HATPase_dom"/>
</dbReference>
<gene>
    <name evidence="10" type="ORF">HUW51_20330</name>
</gene>
<dbReference type="RefSeq" id="WP_185271446.1">
    <property type="nucleotide sequence ID" value="NZ_CP055156.1"/>
</dbReference>
<evidence type="ECO:0000256" key="4">
    <source>
        <dbReference type="ARBA" id="ARBA00022679"/>
    </source>
</evidence>
<dbReference type="SUPFAM" id="SSF55874">
    <property type="entry name" value="ATPase domain of HSP90 chaperone/DNA topoisomerase II/histidine kinase"/>
    <property type="match status" value="1"/>
</dbReference>
<dbReference type="EC" id="2.7.13.3" evidence="2"/>
<dbReference type="InterPro" id="IPR000014">
    <property type="entry name" value="PAS"/>
</dbReference>
<sequence>MADSGAFEIDGKFRALVENTSDTIVIADDLNNIIFSNNKIFSTFGYLPEEVLQKPLTILLPPPYRDIYAIEFSRFIKNYKAKAFNPITEVLGYCKDGTIIPAEISLAVWEEANGHVYSSVIIRDVSERKKWEDNLEKERDFLQAILDNAEDSIIGCDENGEITYFNHSARNKKLISAQPDRKKNWFNHYQFYYPGNDQPIPLHDTPLFRALRGEEVKNQEILVKAEDNTCFVLLANGRQIVSKNGVVRGAVIVIQDITMRRENRKNLLDKNRELSQAYSDLKEAEQKLKEANTLLESRVAARTEELLAKNQELNLTNAALQKLNINLDNFIHIASHDLKVPITNLEALLKILESSIGNTNEDALEILEKIEISVARLKKSVKAVGEVAKVQKQLEYQTEHIDLPELVIEITESIAEQLNDVQLSYDFSACDTIYFSYVNLKSIVSNLITNAIKYRSPDRAPMIKIYTERVADGVTLAIQDNGLGIDLNKNGNKLFSMFSRLHDHVEGSGIGLYIIKRIIENSGGYITVSSELGVGSTFTVFFLNQV</sequence>
<dbReference type="PROSITE" id="PS50113">
    <property type="entry name" value="PAC"/>
    <property type="match status" value="1"/>
</dbReference>
<evidence type="ECO:0000259" key="8">
    <source>
        <dbReference type="PROSITE" id="PS50112"/>
    </source>
</evidence>
<evidence type="ECO:0000256" key="1">
    <source>
        <dbReference type="ARBA" id="ARBA00000085"/>
    </source>
</evidence>
<feature type="coiled-coil region" evidence="6">
    <location>
        <begin position="264"/>
        <end position="380"/>
    </location>
</feature>
<evidence type="ECO:0000256" key="3">
    <source>
        <dbReference type="ARBA" id="ARBA00022553"/>
    </source>
</evidence>
<comment type="catalytic activity">
    <reaction evidence="1">
        <text>ATP + protein L-histidine = ADP + protein N-phospho-L-histidine.</text>
        <dbReference type="EC" id="2.7.13.3"/>
    </reaction>
</comment>
<dbReference type="SUPFAM" id="SSF55785">
    <property type="entry name" value="PYP-like sensor domain (PAS domain)"/>
    <property type="match status" value="2"/>
</dbReference>
<proteinExistence type="predicted"/>
<dbReference type="InterPro" id="IPR003661">
    <property type="entry name" value="HisK_dim/P_dom"/>
</dbReference>
<dbReference type="EMBL" id="CP055156">
    <property type="protein sequence ID" value="QNF34953.1"/>
    <property type="molecule type" value="Genomic_DNA"/>
</dbReference>
<accession>A0A7G7GCR9</accession>
<protein>
    <recommendedName>
        <fullName evidence="2">histidine kinase</fullName>
        <ecNumber evidence="2">2.7.13.3</ecNumber>
    </recommendedName>
</protein>
<evidence type="ECO:0000256" key="2">
    <source>
        <dbReference type="ARBA" id="ARBA00012438"/>
    </source>
</evidence>
<organism evidence="10 11">
    <name type="scientific">Adhaeribacter swui</name>
    <dbReference type="NCBI Taxonomy" id="2086471"/>
    <lineage>
        <taxon>Bacteria</taxon>
        <taxon>Pseudomonadati</taxon>
        <taxon>Bacteroidota</taxon>
        <taxon>Cytophagia</taxon>
        <taxon>Cytophagales</taxon>
        <taxon>Hymenobacteraceae</taxon>
        <taxon>Adhaeribacter</taxon>
    </lineage>
</organism>
<evidence type="ECO:0000259" key="7">
    <source>
        <dbReference type="PROSITE" id="PS50109"/>
    </source>
</evidence>
<dbReference type="CDD" id="cd00082">
    <property type="entry name" value="HisKA"/>
    <property type="match status" value="1"/>
</dbReference>
<dbReference type="InterPro" id="IPR004358">
    <property type="entry name" value="Sig_transdc_His_kin-like_C"/>
</dbReference>
<dbReference type="SMART" id="SM00387">
    <property type="entry name" value="HATPase_c"/>
    <property type="match status" value="1"/>
</dbReference>
<evidence type="ECO:0000313" key="11">
    <source>
        <dbReference type="Proteomes" id="UP000515237"/>
    </source>
</evidence>
<dbReference type="InterPro" id="IPR052162">
    <property type="entry name" value="Sensor_kinase/Photoreceptor"/>
</dbReference>
<feature type="domain" description="Histidine kinase" evidence="7">
    <location>
        <begin position="333"/>
        <end position="546"/>
    </location>
</feature>
<evidence type="ECO:0000256" key="5">
    <source>
        <dbReference type="ARBA" id="ARBA00022777"/>
    </source>
</evidence>
<dbReference type="InterPro" id="IPR000700">
    <property type="entry name" value="PAS-assoc_C"/>
</dbReference>
<dbReference type="PROSITE" id="PS50112">
    <property type="entry name" value="PAS"/>
    <property type="match status" value="1"/>
</dbReference>
<dbReference type="Gene3D" id="3.30.565.10">
    <property type="entry name" value="Histidine kinase-like ATPase, C-terminal domain"/>
    <property type="match status" value="1"/>
</dbReference>
<keyword evidence="4" id="KW-0808">Transferase</keyword>
<dbReference type="SMART" id="SM00388">
    <property type="entry name" value="HisKA"/>
    <property type="match status" value="1"/>
</dbReference>
<keyword evidence="11" id="KW-1185">Reference proteome</keyword>
<dbReference type="Gene3D" id="3.30.450.20">
    <property type="entry name" value="PAS domain"/>
    <property type="match status" value="2"/>
</dbReference>
<dbReference type="SMART" id="SM00086">
    <property type="entry name" value="PAC"/>
    <property type="match status" value="2"/>
</dbReference>
<dbReference type="PANTHER" id="PTHR43304">
    <property type="entry name" value="PHYTOCHROME-LIKE PROTEIN CPH1"/>
    <property type="match status" value="1"/>
</dbReference>
<keyword evidence="6" id="KW-0175">Coiled coil</keyword>
<evidence type="ECO:0000256" key="6">
    <source>
        <dbReference type="SAM" id="Coils"/>
    </source>
</evidence>
<dbReference type="AlphaFoldDB" id="A0A7G7GCR9"/>
<dbReference type="PRINTS" id="PR00344">
    <property type="entry name" value="BCTRLSENSOR"/>
</dbReference>
<dbReference type="InterPro" id="IPR036890">
    <property type="entry name" value="HATPase_C_sf"/>
</dbReference>
<dbReference type="KEGG" id="aswu:HUW51_20330"/>
<evidence type="ECO:0000259" key="9">
    <source>
        <dbReference type="PROSITE" id="PS50113"/>
    </source>
</evidence>
<dbReference type="SMART" id="SM00091">
    <property type="entry name" value="PAS"/>
    <property type="match status" value="2"/>
</dbReference>
<keyword evidence="5" id="KW-0418">Kinase</keyword>
<dbReference type="GO" id="GO:0000155">
    <property type="term" value="F:phosphorelay sensor kinase activity"/>
    <property type="evidence" value="ECO:0007669"/>
    <property type="project" value="InterPro"/>
</dbReference>
<dbReference type="Pfam" id="PF13426">
    <property type="entry name" value="PAS_9"/>
    <property type="match status" value="2"/>
</dbReference>
<dbReference type="CDD" id="cd00130">
    <property type="entry name" value="PAS"/>
    <property type="match status" value="2"/>
</dbReference>
<dbReference type="InterPro" id="IPR036097">
    <property type="entry name" value="HisK_dim/P_sf"/>
</dbReference>